<keyword evidence="1" id="KW-0678">Repressor</keyword>
<comment type="caution">
    <text evidence="6">The sequence shown here is derived from an EMBL/GenBank/DDBJ whole genome shotgun (WGS) entry which is preliminary data.</text>
</comment>
<organism evidence="6 7">
    <name type="scientific">Actinopolymorpha rutila</name>
    <dbReference type="NCBI Taxonomy" id="446787"/>
    <lineage>
        <taxon>Bacteria</taxon>
        <taxon>Bacillati</taxon>
        <taxon>Actinomycetota</taxon>
        <taxon>Actinomycetes</taxon>
        <taxon>Propionibacteriales</taxon>
        <taxon>Actinopolymorphaceae</taxon>
        <taxon>Actinopolymorpha</taxon>
    </lineage>
</organism>
<dbReference type="GO" id="GO:0000976">
    <property type="term" value="F:transcription cis-regulatory region binding"/>
    <property type="evidence" value="ECO:0007669"/>
    <property type="project" value="TreeGrafter"/>
</dbReference>
<dbReference type="SMART" id="SM00345">
    <property type="entry name" value="HTH_GNTR"/>
    <property type="match status" value="1"/>
</dbReference>
<dbReference type="EMBL" id="JACBZH010000001">
    <property type="protein sequence ID" value="NYH87801.1"/>
    <property type="molecule type" value="Genomic_DNA"/>
</dbReference>
<dbReference type="CDD" id="cd06267">
    <property type="entry name" value="PBP1_LacI_sugar_binding-like"/>
    <property type="match status" value="1"/>
</dbReference>
<proteinExistence type="predicted"/>
<dbReference type="PANTHER" id="PTHR30146">
    <property type="entry name" value="LACI-RELATED TRANSCRIPTIONAL REPRESSOR"/>
    <property type="match status" value="1"/>
</dbReference>
<dbReference type="PANTHER" id="PTHR30146:SF95">
    <property type="entry name" value="RIBOSE OPERON REPRESSOR"/>
    <property type="match status" value="1"/>
</dbReference>
<keyword evidence="2" id="KW-0805">Transcription regulation</keyword>
<dbReference type="Gene3D" id="3.40.50.2300">
    <property type="match status" value="2"/>
</dbReference>
<dbReference type="CDD" id="cd07377">
    <property type="entry name" value="WHTH_GntR"/>
    <property type="match status" value="1"/>
</dbReference>
<reference evidence="6 7" key="1">
    <citation type="submission" date="2020-07" db="EMBL/GenBank/DDBJ databases">
        <title>Sequencing the genomes of 1000 actinobacteria strains.</title>
        <authorList>
            <person name="Klenk H.-P."/>
        </authorList>
    </citation>
    <scope>NUCLEOTIDE SEQUENCE [LARGE SCALE GENOMIC DNA]</scope>
    <source>
        <strain evidence="6 7">DSM 18448</strain>
    </source>
</reference>
<protein>
    <submittedName>
        <fullName evidence="6">DNA-binding LacI/PurR family transcriptional regulator</fullName>
    </submittedName>
</protein>
<keyword evidence="4" id="KW-0804">Transcription</keyword>
<dbReference type="InterPro" id="IPR000524">
    <property type="entry name" value="Tscrpt_reg_HTH_GntR"/>
</dbReference>
<dbReference type="Proteomes" id="UP000579605">
    <property type="component" value="Unassembled WGS sequence"/>
</dbReference>
<evidence type="ECO:0000259" key="5">
    <source>
        <dbReference type="PROSITE" id="PS50949"/>
    </source>
</evidence>
<dbReference type="PRINTS" id="PR00035">
    <property type="entry name" value="HTHGNTR"/>
</dbReference>
<dbReference type="Pfam" id="PF00392">
    <property type="entry name" value="GntR"/>
    <property type="match status" value="1"/>
</dbReference>
<dbReference type="InterPro" id="IPR036390">
    <property type="entry name" value="WH_DNA-bd_sf"/>
</dbReference>
<feature type="domain" description="HTH gntR-type" evidence="5">
    <location>
        <begin position="4"/>
        <end position="72"/>
    </location>
</feature>
<evidence type="ECO:0000313" key="6">
    <source>
        <dbReference type="EMBL" id="NYH87801.1"/>
    </source>
</evidence>
<keyword evidence="3 6" id="KW-0238">DNA-binding</keyword>
<dbReference type="Pfam" id="PF00532">
    <property type="entry name" value="Peripla_BP_1"/>
    <property type="match status" value="1"/>
</dbReference>
<dbReference type="InterPro" id="IPR036388">
    <property type="entry name" value="WH-like_DNA-bd_sf"/>
</dbReference>
<evidence type="ECO:0000256" key="2">
    <source>
        <dbReference type="ARBA" id="ARBA00023015"/>
    </source>
</evidence>
<sequence>MPEHFLYERLYEFVLEEISESRLCPGDRVPSETELAERFGVSRITSKRALRMLADAGVVDRRRGKGSFVSADAHRLDAVREAESPAAPAVGERAGGTGCLALLLPDASETYGLDLMCAIEERAAEHGYHLVVRRTRDSQQVEEDAIRALAGGTVDGMLVFPVHGEFYNASLVRLVLDGSPLVLVDRYLPGIPACAVCTDNAAACRVLTEYVLDQGHTEVAFVSPPVENTTSIEERIQGYRSALHERGLPASAERCFTGLQSTLPEPGSDSEAGADRAAIREFLDREPAVTGFVVCEYNLAVLLREVLAEVGRRDPVGRGDPAGYLIACFDSPWSRAAAASFPHIRQGQQEMGRRAVDLLVAQLNGEDVPRRSTVPFELVTP</sequence>
<evidence type="ECO:0000313" key="7">
    <source>
        <dbReference type="Proteomes" id="UP000579605"/>
    </source>
</evidence>
<gene>
    <name evidence="6" type="ORF">F4554_000439</name>
</gene>
<dbReference type="InterPro" id="IPR028082">
    <property type="entry name" value="Peripla_BP_I"/>
</dbReference>
<keyword evidence="7" id="KW-1185">Reference proteome</keyword>
<evidence type="ECO:0000256" key="1">
    <source>
        <dbReference type="ARBA" id="ARBA00022491"/>
    </source>
</evidence>
<dbReference type="Gene3D" id="1.10.10.10">
    <property type="entry name" value="Winged helix-like DNA-binding domain superfamily/Winged helix DNA-binding domain"/>
    <property type="match status" value="1"/>
</dbReference>
<dbReference type="PROSITE" id="PS50949">
    <property type="entry name" value="HTH_GNTR"/>
    <property type="match status" value="1"/>
</dbReference>
<dbReference type="SUPFAM" id="SSF53822">
    <property type="entry name" value="Periplasmic binding protein-like I"/>
    <property type="match status" value="1"/>
</dbReference>
<name>A0A852Z4P5_9ACTN</name>
<evidence type="ECO:0000256" key="4">
    <source>
        <dbReference type="ARBA" id="ARBA00023163"/>
    </source>
</evidence>
<dbReference type="AlphaFoldDB" id="A0A852Z4P5"/>
<dbReference type="RefSeq" id="WP_179785812.1">
    <property type="nucleotide sequence ID" value="NZ_BAAARR010000015.1"/>
</dbReference>
<evidence type="ECO:0000256" key="3">
    <source>
        <dbReference type="ARBA" id="ARBA00023125"/>
    </source>
</evidence>
<dbReference type="SUPFAM" id="SSF46785">
    <property type="entry name" value="Winged helix' DNA-binding domain"/>
    <property type="match status" value="1"/>
</dbReference>
<dbReference type="GO" id="GO:0003700">
    <property type="term" value="F:DNA-binding transcription factor activity"/>
    <property type="evidence" value="ECO:0007669"/>
    <property type="project" value="InterPro"/>
</dbReference>
<dbReference type="InterPro" id="IPR001761">
    <property type="entry name" value="Peripla_BP/Lac1_sug-bd_dom"/>
</dbReference>
<accession>A0A852Z4P5</accession>